<sequence>MKLRNVALGALGTAGLIGAANRLLGRRADDLDSPLDGETGTYRWRGFDVAYAEAGDPDDPDICLFHGINASGSSHEFRGIFDALAEEYHVIAPDLPGFGRSDRPPLLYSGSLYTTFVGDFLDDMTEDATVIATSLAGAYTAVAAADADIEELILVCPDATTFEGQRPLVRSLVRTPLLGTALYNIATCKPAIRYFNADHGYHDEANVTDELVDYQWATAHQPGARFAPASFFGGFLDLDADLGDVLADLDVPVTLVWGRQATVSPLDDGETLAKRANARLLVFDESDVQPHVEHADQFVRRVVRDEEPGGATSIEIEVPGEGDPVETEE</sequence>
<evidence type="ECO:0000313" key="4">
    <source>
        <dbReference type="Proteomes" id="UP000199076"/>
    </source>
</evidence>
<feature type="domain" description="AB hydrolase-1" evidence="2">
    <location>
        <begin position="64"/>
        <end position="300"/>
    </location>
</feature>
<accession>A0A1G7FP15</accession>
<dbReference type="Pfam" id="PF12697">
    <property type="entry name" value="Abhydrolase_6"/>
    <property type="match status" value="1"/>
</dbReference>
<dbReference type="PANTHER" id="PTHR46438:SF2">
    <property type="entry name" value="ALPHA_BETA-HYDROLASES SUPERFAMILY PROTEIN"/>
    <property type="match status" value="1"/>
</dbReference>
<dbReference type="InterPro" id="IPR029058">
    <property type="entry name" value="AB_hydrolase_fold"/>
</dbReference>
<dbReference type="STRING" id="660518.SAMN05216218_101282"/>
<feature type="compositionally biased region" description="Acidic residues" evidence="1">
    <location>
        <begin position="318"/>
        <end position="329"/>
    </location>
</feature>
<dbReference type="Proteomes" id="UP000199076">
    <property type="component" value="Unassembled WGS sequence"/>
</dbReference>
<evidence type="ECO:0000256" key="1">
    <source>
        <dbReference type="SAM" id="MobiDB-lite"/>
    </source>
</evidence>
<gene>
    <name evidence="3" type="ORF">SAMN05216218_101282</name>
</gene>
<organism evidence="3 4">
    <name type="scientific">Halorientalis regularis</name>
    <dbReference type="NCBI Taxonomy" id="660518"/>
    <lineage>
        <taxon>Archaea</taxon>
        <taxon>Methanobacteriati</taxon>
        <taxon>Methanobacteriota</taxon>
        <taxon>Stenosarchaea group</taxon>
        <taxon>Halobacteria</taxon>
        <taxon>Halobacteriales</taxon>
        <taxon>Haloarculaceae</taxon>
        <taxon>Halorientalis</taxon>
    </lineage>
</organism>
<name>A0A1G7FP15_9EURY</name>
<proteinExistence type="predicted"/>
<dbReference type="InterPro" id="IPR000073">
    <property type="entry name" value="AB_hydrolase_1"/>
</dbReference>
<protein>
    <submittedName>
        <fullName evidence="3">Pimeloyl-ACP methyl ester carboxylesterase</fullName>
    </submittedName>
</protein>
<dbReference type="RefSeq" id="WP_092686947.1">
    <property type="nucleotide sequence ID" value="NZ_FNBK01000001.1"/>
</dbReference>
<feature type="region of interest" description="Disordered" evidence="1">
    <location>
        <begin position="306"/>
        <end position="329"/>
    </location>
</feature>
<dbReference type="EMBL" id="FNBK01000001">
    <property type="protein sequence ID" value="SDE77604.1"/>
    <property type="molecule type" value="Genomic_DNA"/>
</dbReference>
<dbReference type="AlphaFoldDB" id="A0A1G7FP15"/>
<dbReference type="PANTHER" id="PTHR46438">
    <property type="entry name" value="ALPHA/BETA-HYDROLASES SUPERFAMILY PROTEIN"/>
    <property type="match status" value="1"/>
</dbReference>
<evidence type="ECO:0000313" key="3">
    <source>
        <dbReference type="EMBL" id="SDE77604.1"/>
    </source>
</evidence>
<dbReference type="SUPFAM" id="SSF53474">
    <property type="entry name" value="alpha/beta-Hydrolases"/>
    <property type="match status" value="1"/>
</dbReference>
<evidence type="ECO:0000259" key="2">
    <source>
        <dbReference type="Pfam" id="PF12697"/>
    </source>
</evidence>
<keyword evidence="4" id="KW-1185">Reference proteome</keyword>
<reference evidence="4" key="1">
    <citation type="submission" date="2016-10" db="EMBL/GenBank/DDBJ databases">
        <authorList>
            <person name="Varghese N."/>
            <person name="Submissions S."/>
        </authorList>
    </citation>
    <scope>NUCLEOTIDE SEQUENCE [LARGE SCALE GENOMIC DNA]</scope>
    <source>
        <strain evidence="4">IBRC-M 10760</strain>
    </source>
</reference>
<dbReference type="Gene3D" id="3.40.50.1820">
    <property type="entry name" value="alpha/beta hydrolase"/>
    <property type="match status" value="1"/>
</dbReference>
<dbReference type="OrthoDB" id="194600at2157"/>
<dbReference type="PRINTS" id="PR00111">
    <property type="entry name" value="ABHYDROLASE"/>
</dbReference>